<dbReference type="EC" id="1.11.1.15" evidence="2"/>
<reference evidence="2 3" key="1">
    <citation type="submission" date="2009-01" db="EMBL/GenBank/DDBJ databases">
        <authorList>
            <person name="Qin X."/>
            <person name="Bachman B."/>
            <person name="Battles P."/>
            <person name="Bell A."/>
            <person name="Bess C."/>
            <person name="Bickham C."/>
            <person name="Chaboub L."/>
            <person name="Chen D."/>
            <person name="Coyle M."/>
            <person name="Deiros D.R."/>
            <person name="Dinh H."/>
            <person name="Forbes L."/>
            <person name="Fowler G."/>
            <person name="Francisco L."/>
            <person name="Fu Q."/>
            <person name="Gubbala S."/>
            <person name="Hale W."/>
            <person name="Han Y."/>
            <person name="Hemphill L."/>
            <person name="Highlander S.K."/>
            <person name="Hirani K."/>
            <person name="Hogues M."/>
            <person name="Jackson L."/>
            <person name="Jakkamsetti A."/>
            <person name="Javaid M."/>
            <person name="Jiang H."/>
            <person name="Korchina V."/>
            <person name="Kovar C."/>
            <person name="Lara F."/>
            <person name="Lee S."/>
            <person name="Mata R."/>
            <person name="Mathew T."/>
            <person name="Moen C."/>
            <person name="Morales K."/>
            <person name="Munidasa M."/>
            <person name="Nazareth L."/>
            <person name="Ngo R."/>
            <person name="Nguyen L."/>
            <person name="Okwuonu G."/>
            <person name="Ongeri F."/>
            <person name="Patil S."/>
            <person name="Petrosino J."/>
            <person name="Pham C."/>
            <person name="Pham P."/>
            <person name="Pu L.-L."/>
            <person name="Puazo M."/>
            <person name="Raj R."/>
            <person name="Reid J."/>
            <person name="Rouhana J."/>
            <person name="Saada N."/>
            <person name="Shang Y."/>
            <person name="Simmons D."/>
            <person name="Thornton R."/>
            <person name="Warren J."/>
            <person name="Weissenberger G."/>
            <person name="Zhang J."/>
            <person name="Zhang L."/>
            <person name="Zhou C."/>
            <person name="Zhu D."/>
            <person name="Muzny D."/>
            <person name="Worley K."/>
            <person name="Gibbs R."/>
        </authorList>
    </citation>
    <scope>NUCLEOTIDE SEQUENCE [LARGE SCALE GENOMIC DNA]</scope>
    <source>
        <strain evidence="2 3">ATCC 33300</strain>
    </source>
</reference>
<dbReference type="InterPro" id="IPR033395">
    <property type="entry name" value="DUF5106"/>
</dbReference>
<dbReference type="EMBL" id="ACHB01000060">
    <property type="protein sequence ID" value="EEI91904.1"/>
    <property type="molecule type" value="Genomic_DNA"/>
</dbReference>
<dbReference type="AlphaFoldDB" id="C2FYR9"/>
<gene>
    <name evidence="2" type="ORF">HMPREF0765_2475</name>
</gene>
<dbReference type="InterPro" id="IPR000866">
    <property type="entry name" value="AhpC/TSA"/>
</dbReference>
<name>C2FYR9_SPHSI</name>
<evidence type="ECO:0000313" key="3">
    <source>
        <dbReference type="Proteomes" id="UP000006241"/>
    </source>
</evidence>
<dbReference type="Proteomes" id="UP000006241">
    <property type="component" value="Unassembled WGS sequence"/>
</dbReference>
<organism evidence="2 3">
    <name type="scientific">Sphingobacterium spiritivorum ATCC 33300</name>
    <dbReference type="NCBI Taxonomy" id="525372"/>
    <lineage>
        <taxon>Bacteria</taxon>
        <taxon>Pseudomonadati</taxon>
        <taxon>Bacteroidota</taxon>
        <taxon>Sphingobacteriia</taxon>
        <taxon>Sphingobacteriales</taxon>
        <taxon>Sphingobacteriaceae</taxon>
        <taxon>Sphingobacterium</taxon>
    </lineage>
</organism>
<keyword evidence="2" id="KW-0560">Oxidoreductase</keyword>
<feature type="domain" description="Thioredoxin" evidence="1">
    <location>
        <begin position="162"/>
        <end position="301"/>
    </location>
</feature>
<dbReference type="HOGENOM" id="CLU_072057_0_0_10"/>
<dbReference type="InterPro" id="IPR036249">
    <property type="entry name" value="Thioredoxin-like_sf"/>
</dbReference>
<dbReference type="PROSITE" id="PS51257">
    <property type="entry name" value="PROKAR_LIPOPROTEIN"/>
    <property type="match status" value="1"/>
</dbReference>
<keyword evidence="2" id="KW-0575">Peroxidase</keyword>
<dbReference type="SUPFAM" id="SSF52833">
    <property type="entry name" value="Thioredoxin-like"/>
    <property type="match status" value="1"/>
</dbReference>
<accession>C2FYR9</accession>
<proteinExistence type="predicted"/>
<dbReference type="InterPro" id="IPR013766">
    <property type="entry name" value="Thioredoxin_domain"/>
</dbReference>
<comment type="caution">
    <text evidence="2">The sequence shown here is derived from an EMBL/GenBank/DDBJ whole genome shotgun (WGS) entry which is preliminary data.</text>
</comment>
<evidence type="ECO:0000313" key="2">
    <source>
        <dbReference type="EMBL" id="EEI91904.1"/>
    </source>
</evidence>
<dbReference type="Pfam" id="PF00578">
    <property type="entry name" value="AhpC-TSA"/>
    <property type="match status" value="1"/>
</dbReference>
<sequence>MKNLVLILFSTAFIVACQSPYREQSNLHDKNIDSLTASIHGQEHKHYLAEHYWDNIPLSDSLSAVGLPAFKESLADYLLLLHTFQPELAKETMTRFLNRKITSVPLLIQVGDLLENYLYDPLSPLRNDELYAIFLEYKLTFPNIEDIYLVRTRYQLNIISKNRINQTAEDFTYMTAQSKKTFLSAIKSNYTLLYFYNPDCPYCKDTTAKMKQSNILKQLKTVRQGLSILAICTEPTKNTWSDYILSLPADWINGYNDKLHTLQLYDLRALPSLYLLDENKKVICKDATFEQIETVLAELQQQGKL</sequence>
<dbReference type="RefSeq" id="WP_003012280.1">
    <property type="nucleotide sequence ID" value="NZ_GG668637.1"/>
</dbReference>
<protein>
    <submittedName>
        <fullName evidence="2">Antioxidant, AhpC/TSA family</fullName>
        <ecNumber evidence="2">1.11.1.15</ecNumber>
    </submittedName>
</protein>
<dbReference type="GO" id="GO:0004601">
    <property type="term" value="F:peroxidase activity"/>
    <property type="evidence" value="ECO:0007669"/>
    <property type="project" value="UniProtKB-KW"/>
</dbReference>
<dbReference type="Gene3D" id="3.40.30.10">
    <property type="entry name" value="Glutaredoxin"/>
    <property type="match status" value="1"/>
</dbReference>
<dbReference type="Pfam" id="PF17127">
    <property type="entry name" value="DUF5106"/>
    <property type="match status" value="1"/>
</dbReference>
<evidence type="ECO:0000259" key="1">
    <source>
        <dbReference type="PROSITE" id="PS51352"/>
    </source>
</evidence>
<dbReference type="PROSITE" id="PS51352">
    <property type="entry name" value="THIOREDOXIN_2"/>
    <property type="match status" value="1"/>
</dbReference>